<protein>
    <submittedName>
        <fullName evidence="2">Methyltransferase</fullName>
        <ecNumber evidence="2">2.1.1.-</ecNumber>
    </submittedName>
</protein>
<gene>
    <name evidence="2" type="ORF">SpAn4DRAFT_0188</name>
</gene>
<dbReference type="Pfam" id="PF18978">
    <property type="entry name" value="DUF5714"/>
    <property type="match status" value="1"/>
</dbReference>
<accession>A0A0U1L222</accession>
<keyword evidence="2" id="KW-0489">Methyltransferase</keyword>
<keyword evidence="2" id="KW-0808">Transferase</keyword>
<dbReference type="AlphaFoldDB" id="A0A0U1L222"/>
<dbReference type="InterPro" id="IPR043768">
    <property type="entry name" value="DUF5714"/>
</dbReference>
<reference evidence="3" key="1">
    <citation type="submission" date="2015-03" db="EMBL/GenBank/DDBJ databases">
        <authorList>
            <person name="Nijsse Bart"/>
        </authorList>
    </citation>
    <scope>NUCLEOTIDE SEQUENCE [LARGE SCALE GENOMIC DNA]</scope>
</reference>
<dbReference type="GO" id="GO:0032259">
    <property type="term" value="P:methylation"/>
    <property type="evidence" value="ECO:0007669"/>
    <property type="project" value="UniProtKB-KW"/>
</dbReference>
<keyword evidence="3" id="KW-1185">Reference proteome</keyword>
<dbReference type="EC" id="2.1.1.-" evidence="2"/>
<dbReference type="Proteomes" id="UP000049855">
    <property type="component" value="Unassembled WGS sequence"/>
</dbReference>
<dbReference type="EMBL" id="CTRP01000014">
    <property type="protein sequence ID" value="CQR73726.1"/>
    <property type="molecule type" value="Genomic_DNA"/>
</dbReference>
<dbReference type="GO" id="GO:0008168">
    <property type="term" value="F:methyltransferase activity"/>
    <property type="evidence" value="ECO:0007669"/>
    <property type="project" value="UniProtKB-KW"/>
</dbReference>
<evidence type="ECO:0000313" key="2">
    <source>
        <dbReference type="EMBL" id="CQR73726.1"/>
    </source>
</evidence>
<sequence length="231" mass="24790">MVCGSVLNYQTYAVAMVCDYCGKTYPASVFCEKGHYVCEDCHGAGYYSFLEKTVNEATSKNPMEIAETLLKGNLLPSLGGEHHAIVTTSLLVAVKNYGEISLNYGTRSLTEVDIAEGIRRMKQIPSCTCANHGACGAGLGVGAFFSILFDATCAKDTERTLSMRATNAALAAIANNGGPGCCKQSVRTAILVGVELLKEICQVKLPVTHMRCFHMKDTSHGCKGAYCQFSR</sequence>
<proteinExistence type="predicted"/>
<feature type="domain" description="DUF5714" evidence="1">
    <location>
        <begin position="51"/>
        <end position="229"/>
    </location>
</feature>
<organism evidence="2 3">
    <name type="scientific">Sporomusa ovata</name>
    <dbReference type="NCBI Taxonomy" id="2378"/>
    <lineage>
        <taxon>Bacteria</taxon>
        <taxon>Bacillati</taxon>
        <taxon>Bacillota</taxon>
        <taxon>Negativicutes</taxon>
        <taxon>Selenomonadales</taxon>
        <taxon>Sporomusaceae</taxon>
        <taxon>Sporomusa</taxon>
    </lineage>
</organism>
<evidence type="ECO:0000259" key="1">
    <source>
        <dbReference type="Pfam" id="PF18978"/>
    </source>
</evidence>
<evidence type="ECO:0000313" key="3">
    <source>
        <dbReference type="Proteomes" id="UP000049855"/>
    </source>
</evidence>
<name>A0A0U1L222_9FIRM</name>